<evidence type="ECO:0000259" key="3">
    <source>
        <dbReference type="Pfam" id="PF01103"/>
    </source>
</evidence>
<dbReference type="RefSeq" id="WP_081474949.1">
    <property type="nucleotide sequence ID" value="NZ_AFSL01000065.1"/>
</dbReference>
<evidence type="ECO:0000313" key="4">
    <source>
        <dbReference type="EMBL" id="SFD79230.1"/>
    </source>
</evidence>
<dbReference type="GO" id="GO:0019867">
    <property type="term" value="C:outer membrane"/>
    <property type="evidence" value="ECO:0007669"/>
    <property type="project" value="InterPro"/>
</dbReference>
<evidence type="ECO:0000313" key="5">
    <source>
        <dbReference type="Proteomes" id="UP000181976"/>
    </source>
</evidence>
<keyword evidence="2" id="KW-0472">Membrane</keyword>
<dbReference type="Proteomes" id="UP000181976">
    <property type="component" value="Unassembled WGS sequence"/>
</dbReference>
<organism evidence="4 5">
    <name type="scientific">Thermophagus xiamenensis</name>
    <dbReference type="NCBI Taxonomy" id="385682"/>
    <lineage>
        <taxon>Bacteria</taxon>
        <taxon>Pseudomonadati</taxon>
        <taxon>Bacteroidota</taxon>
        <taxon>Bacteroidia</taxon>
        <taxon>Marinilabiliales</taxon>
        <taxon>Marinilabiliaceae</taxon>
        <taxon>Thermophagus</taxon>
    </lineage>
</organism>
<evidence type="ECO:0000256" key="1">
    <source>
        <dbReference type="ARBA" id="ARBA00004370"/>
    </source>
</evidence>
<reference evidence="4 5" key="1">
    <citation type="submission" date="2016-10" db="EMBL/GenBank/DDBJ databases">
        <authorList>
            <person name="de Groot N.N."/>
        </authorList>
    </citation>
    <scope>NUCLEOTIDE SEQUENCE [LARGE SCALE GENOMIC DNA]</scope>
    <source>
        <strain evidence="4 5">DSM 19012</strain>
    </source>
</reference>
<gene>
    <name evidence="4" type="ORF">SAMN05444380_10272</name>
</gene>
<sequence>MAYRQNRLVAFCVFWIVTVLFFLTQNIEVYGKGISNKGDTLEYNIIVNLGEQVLDWVTWEEEQYVFTIYPSLSASARNGFVCGLAPTIKWNSFRPGKSNTLTVNIETSTKGVWQFQLEHEWFFHPQWMTSGEVFFIDRTDQYWFEDENMESFYFEREEFRLKWDLLNNIFSKVWVGAEWLFSYNVFSDEAEGQFLLNGTEGATGGWLIGIGPKFEFDSRSRTIAPQKGTWIQFSPSFVGPWGWANYRYFRTTLDVRHYHKLKKDKSTLAFQTILDFAGSKAPFYERPQIGGKERLRGIAHPLWKTGNAMWMLRGEWRQHIWWRIGGVFFTEFGEVGENFKDPFNNIIKSIGGGLRFRMLPHDPLNVRFDIGVSSKGTAGFYVSLKEAF</sequence>
<dbReference type="OrthoDB" id="9771071at2"/>
<dbReference type="STRING" id="385682.SAMN05444380_10272"/>
<feature type="domain" description="Bacterial surface antigen (D15)" evidence="3">
    <location>
        <begin position="96"/>
        <end position="372"/>
    </location>
</feature>
<dbReference type="InParanoid" id="A0A1I1VFL5"/>
<dbReference type="InterPro" id="IPR000184">
    <property type="entry name" value="Bac_surfAg_D15"/>
</dbReference>
<keyword evidence="5" id="KW-1185">Reference proteome</keyword>
<dbReference type="EMBL" id="FONA01000002">
    <property type="protein sequence ID" value="SFD79230.1"/>
    <property type="molecule type" value="Genomic_DNA"/>
</dbReference>
<accession>A0A1I1VFL5</accession>
<dbReference type="Gene3D" id="2.40.160.50">
    <property type="entry name" value="membrane protein fhac: a member of the omp85/tpsb transporter family"/>
    <property type="match status" value="1"/>
</dbReference>
<dbReference type="eggNOG" id="COG0729">
    <property type="taxonomic scope" value="Bacteria"/>
</dbReference>
<comment type="subcellular location">
    <subcellularLocation>
        <location evidence="1">Membrane</location>
    </subcellularLocation>
</comment>
<protein>
    <submittedName>
        <fullName evidence="4">Surface antigen</fullName>
    </submittedName>
</protein>
<proteinExistence type="predicted"/>
<dbReference type="Pfam" id="PF01103">
    <property type="entry name" value="Omp85"/>
    <property type="match status" value="1"/>
</dbReference>
<name>A0A1I1VFL5_9BACT</name>
<evidence type="ECO:0000256" key="2">
    <source>
        <dbReference type="ARBA" id="ARBA00023136"/>
    </source>
</evidence>
<dbReference type="AlphaFoldDB" id="A0A1I1VFL5"/>